<dbReference type="CDD" id="cd08956">
    <property type="entry name" value="KR_3_FAS_SDR_x"/>
    <property type="match status" value="1"/>
</dbReference>
<keyword evidence="10" id="KW-1185">Reference proteome</keyword>
<evidence type="ECO:0000256" key="5">
    <source>
        <dbReference type="PROSITE-ProRule" id="PRU01363"/>
    </source>
</evidence>
<organism evidence="9 10">
    <name type="scientific">Nocardia aurea</name>
    <dbReference type="NCBI Taxonomy" id="2144174"/>
    <lineage>
        <taxon>Bacteria</taxon>
        <taxon>Bacillati</taxon>
        <taxon>Actinomycetota</taxon>
        <taxon>Actinomycetes</taxon>
        <taxon>Mycobacteriales</taxon>
        <taxon>Nocardiaceae</taxon>
        <taxon>Nocardia</taxon>
    </lineage>
</organism>
<dbReference type="InterPro" id="IPR014030">
    <property type="entry name" value="Ketoacyl_synth_N"/>
</dbReference>
<keyword evidence="1" id="KW-0596">Phosphopantetheine</keyword>
<gene>
    <name evidence="9" type="ORF">AB0I48_13895</name>
</gene>
<dbReference type="InterPro" id="IPR042104">
    <property type="entry name" value="PKS_dehydratase_sf"/>
</dbReference>
<evidence type="ECO:0000256" key="1">
    <source>
        <dbReference type="ARBA" id="ARBA00022450"/>
    </source>
</evidence>
<dbReference type="PROSITE" id="PS00012">
    <property type="entry name" value="PHOSPHOPANTETHEINE"/>
    <property type="match status" value="1"/>
</dbReference>
<dbReference type="InterPro" id="IPR049551">
    <property type="entry name" value="PKS_DH_C"/>
</dbReference>
<dbReference type="SUPFAM" id="SSF101173">
    <property type="entry name" value="Docking domain B of the erythromycin polyketide synthase (DEBS)"/>
    <property type="match status" value="1"/>
</dbReference>
<dbReference type="Gene3D" id="3.40.47.10">
    <property type="match status" value="1"/>
</dbReference>
<dbReference type="InterPro" id="IPR006162">
    <property type="entry name" value="Ppantetheine_attach_site"/>
</dbReference>
<dbReference type="RefSeq" id="WP_357783552.1">
    <property type="nucleotide sequence ID" value="NZ_JBFAKC010000005.1"/>
</dbReference>
<dbReference type="InterPro" id="IPR020802">
    <property type="entry name" value="TesA-like"/>
</dbReference>
<dbReference type="EMBL" id="JBFAKC010000005">
    <property type="protein sequence ID" value="MEV0708653.1"/>
    <property type="molecule type" value="Genomic_DNA"/>
</dbReference>
<dbReference type="PROSITE" id="PS50075">
    <property type="entry name" value="CARRIER"/>
    <property type="match status" value="1"/>
</dbReference>
<dbReference type="Gene3D" id="3.10.129.110">
    <property type="entry name" value="Polyketide synthase dehydratase"/>
    <property type="match status" value="1"/>
</dbReference>
<dbReference type="Pfam" id="PF00109">
    <property type="entry name" value="ketoacyl-synt"/>
    <property type="match status" value="1"/>
</dbReference>
<feature type="region of interest" description="C-terminal hotdog fold" evidence="5">
    <location>
        <begin position="1074"/>
        <end position="1214"/>
    </location>
</feature>
<dbReference type="InterPro" id="IPR032821">
    <property type="entry name" value="PKS_assoc"/>
</dbReference>
<dbReference type="SMART" id="SM00826">
    <property type="entry name" value="PKS_DH"/>
    <property type="match status" value="1"/>
</dbReference>
<dbReference type="Gene3D" id="1.10.1200.10">
    <property type="entry name" value="ACP-like"/>
    <property type="match status" value="1"/>
</dbReference>
<dbReference type="PROSITE" id="PS00606">
    <property type="entry name" value="KS3_1"/>
    <property type="match status" value="1"/>
</dbReference>
<dbReference type="Pfam" id="PF00550">
    <property type="entry name" value="PP-binding"/>
    <property type="match status" value="1"/>
</dbReference>
<reference evidence="9 10" key="1">
    <citation type="submission" date="2024-06" db="EMBL/GenBank/DDBJ databases">
        <title>The Natural Products Discovery Center: Release of the First 8490 Sequenced Strains for Exploring Actinobacteria Biosynthetic Diversity.</title>
        <authorList>
            <person name="Kalkreuter E."/>
            <person name="Kautsar S.A."/>
            <person name="Yang D."/>
            <person name="Bader C.D."/>
            <person name="Teijaro C.N."/>
            <person name="Fluegel L."/>
            <person name="Davis C.M."/>
            <person name="Simpson J.R."/>
            <person name="Lauterbach L."/>
            <person name="Steele A.D."/>
            <person name="Gui C."/>
            <person name="Meng S."/>
            <person name="Li G."/>
            <person name="Viehrig K."/>
            <person name="Ye F."/>
            <person name="Su P."/>
            <person name="Kiefer A.F."/>
            <person name="Nichols A."/>
            <person name="Cepeda A.J."/>
            <person name="Yan W."/>
            <person name="Fan B."/>
            <person name="Jiang Y."/>
            <person name="Adhikari A."/>
            <person name="Zheng C.-J."/>
            <person name="Schuster L."/>
            <person name="Cowan T.M."/>
            <person name="Smanski M.J."/>
            <person name="Chevrette M.G."/>
            <person name="De Carvalho L.P.S."/>
            <person name="Shen B."/>
        </authorList>
    </citation>
    <scope>NUCLEOTIDE SEQUENCE [LARGE SCALE GENOMIC DNA]</scope>
    <source>
        <strain evidence="9 10">NPDC050403</strain>
    </source>
</reference>
<evidence type="ECO:0000313" key="9">
    <source>
        <dbReference type="EMBL" id="MEV0708653.1"/>
    </source>
</evidence>
<dbReference type="InterPro" id="IPR020841">
    <property type="entry name" value="PKS_Beta-ketoAc_synthase_dom"/>
</dbReference>
<dbReference type="InterPro" id="IPR020806">
    <property type="entry name" value="PKS_PP-bd"/>
</dbReference>
<dbReference type="InterPro" id="IPR018201">
    <property type="entry name" value="Ketoacyl_synth_AS"/>
</dbReference>
<dbReference type="InterPro" id="IPR009081">
    <property type="entry name" value="PP-bd_ACP"/>
</dbReference>
<sequence length="2066" mass="216207">MATETKLREYLKRSIAKEQKLQQRLDEVRARAHEPIAVIGTACLLPGGISSPEQLWELVSEGRDAVGEFPADRGWDLTALYDPDPDRPGTSYTRHGGFLDGAADFDPDFFGISHREALSMDPQQRLLLRTAWEAFERAGLDPNAFRGSRTGVYAGLAGHDYGSRLDPVPEDLEGYLAINNLGSVVSGRIAYTFGFEGPAVTVDTACSSSLVALHLAVRALRSGEVDLAVAGGASVMSTPIGFTEFSRQRGLAVDGRCKAFAAGADGTGWAEGVGVLLVERLSDAQRHGHEVLAVVRGSAINQDGASNGLTAPNGPAQQRVILAALADGDLEVGDVDAVEAHGTGTVLGDPIEAQAILATYGARTGGEPLWLGSLKSNIGHAQAAAGVAGVIKTVEAIRRGRLPRSLHLDAPSPLVDWDSGRVELLSEARAWPETGRPRRAGVSAFGVSGTNAHVIIEQAPVTTEADAAAVAAETHESNGLLPFVFSGVTPEALRAQAARLADFVAAQDAPDPGSIASSLVRDRVVFESRAVVLATDRERARSALLAVSEGNGVAGAVTGVGDNPGGVGLVFSGQGSQRAGAGAELYRRFPVFRSAFDAAVELLDRYLGDAVAHSVADVAFGTPGTEGLIDATVYTQSVVFAVETALVALLRSWGIRIAAVAGHSIGGVVAAHVAGALSLDDAARLVAARGRLMGALPTGGAMVAVQATEAEAVEFIERSATGASAVSVAAVNGPRAVVISGDDAAVSEVAAALAAAGRRTKRLPVSHGFHSALMDPVLAEFESVVAGLTFTEPTDAQVVSDATGAVVTGAELADPRYWVRHLRGTVRFGEAVRTLRDTGVTTFVEVGADTVLTPLISANLDSGDTVAVTATLRRGRDEITTALTAAATVFTNGGEVDWSVIVAARPRTPLPTYAFQQQRFWAAPTAPRSDTAARGVANIGHPLLGAAITLAADGAVVLTGRLSLRTHPWLADHAVLGTVIVPGTALLELASRAGEEVGAPGIDELIVEAPLVLTDDPVDIQVTVRTGDGAGEVGIHSRAATGADGAWTRHAVAVLATSAVEPGFDFTVWPPEGAQPVDVDDIYPTLLATGLDYGPAFRGLRRAWERDGDLYVDVALPDSERPHAENFAIHPALLDAAVHLPALRALAEVPPGFNRLPFAWNGVRVHAVGAAALRVRIAPAGPDTVTLHAADPAGAPVLTIDSLVARRVSAEQLRSARSELRDMLFEPTWTAASTTSTAPTSWVILDDAGTDLPDRLRLIGHRVDRVSDVTGLAAAITAGEVTPGVAVLPTKTVEHLLPVLRNWLADSVFETVPLIVLTRRGIAADDDDEIPESGVAAVWGLVRSVQAEQPGRILLADIDDTEESLAALPGVVALGSEGDTQTVVRAGRVLVPRLSRWDPPEEAGTAPWDPAGTVLITGGLGGVGAEIARHLVSAHGVRHLLLIGRRGIDAPGARDLVAELENEHATVDVRAVDVADRERLAAVIAAIPPARPLSGVVHAAGVVDDGLFGALTADRLAAVLAPKSVGARNLHELTRDSATLTRFVLFSSVSALLGGPGQSAYTAANAELDALAARRRADGLPGVSVSWGLWERESGTTAHLSAADRARIARGGLRSLPTALAVALFDAVVRADRAVLVAARFDIGALSRRAEVEPTAPVLRSLVRAPRRTAGSAGQQRPVLRELAGKDDAERHRVLLGLVRAEIGAALAHPDPDAIAGDRALVELGLDSLSAVELRNGLVRATGARLPATLTFDHPTPDAIARYLSESIDEDPATSATTATSATRSTATGLASVHRRMHDSGKHVEAAQLLIAASHVRSTFTVEDRKKHALNPIRLTSGPAPTAVVAFPALSAISGPHEYSRMAKEFGGERDFHVVPWPGFTAGSDELPDSVETVVRLGIDGLKAAVGDRPFVVLGRSMGGCAAHAVTVALEQEGLSPRGMVLVDSYPIDAATEPGMEWWIGSMITGMLDRVDRFDLTVQDERLTTMGTYNRVFAQWRPTPVRTPIHLLRALTPLPGTTVDGPRDWRAYWPEPHSVTDIPGDHFTALEDDGPTTAAAVRAWLESLER</sequence>
<accession>A0ABV3FT97</accession>
<dbReference type="InterPro" id="IPR049900">
    <property type="entry name" value="PKS_mFAS_DH"/>
</dbReference>
<feature type="region of interest" description="N-terminal hotdog fold" evidence="5">
    <location>
        <begin position="941"/>
        <end position="1062"/>
    </location>
</feature>
<dbReference type="InterPro" id="IPR036299">
    <property type="entry name" value="Polyketide_synth_docking_sf"/>
</dbReference>
<dbReference type="Gene3D" id="3.40.366.10">
    <property type="entry name" value="Malonyl-Coenzyme A Acyl Carrier Protein, domain 2"/>
    <property type="match status" value="1"/>
</dbReference>
<dbReference type="SMART" id="SM00827">
    <property type="entry name" value="PKS_AT"/>
    <property type="match status" value="1"/>
</dbReference>
<dbReference type="InterPro" id="IPR013968">
    <property type="entry name" value="PKS_KR"/>
</dbReference>
<dbReference type="Pfam" id="PF00698">
    <property type="entry name" value="Acyl_transf_1"/>
    <property type="match status" value="1"/>
</dbReference>
<feature type="domain" description="Carrier" evidence="6">
    <location>
        <begin position="1693"/>
        <end position="1768"/>
    </location>
</feature>
<dbReference type="SMART" id="SM01294">
    <property type="entry name" value="PKS_PP_betabranch"/>
    <property type="match status" value="1"/>
</dbReference>
<name>A0ABV3FT97_9NOCA</name>
<dbReference type="SUPFAM" id="SSF47336">
    <property type="entry name" value="ACP-like"/>
    <property type="match status" value="1"/>
</dbReference>
<feature type="active site" description="Proton acceptor; for dehydratase activity" evidence="5">
    <location>
        <position position="973"/>
    </location>
</feature>
<dbReference type="SUPFAM" id="SSF52151">
    <property type="entry name" value="FabD/lysophospholipase-like"/>
    <property type="match status" value="1"/>
</dbReference>
<dbReference type="SMART" id="SM00823">
    <property type="entry name" value="PKS_PP"/>
    <property type="match status" value="1"/>
</dbReference>
<dbReference type="InterPro" id="IPR001031">
    <property type="entry name" value="Thioesterase"/>
</dbReference>
<dbReference type="InterPro" id="IPR049552">
    <property type="entry name" value="PKS_DH_N"/>
</dbReference>
<dbReference type="SUPFAM" id="SSF53474">
    <property type="entry name" value="alpha/beta-Hydrolases"/>
    <property type="match status" value="1"/>
</dbReference>
<dbReference type="Pfam" id="PF16197">
    <property type="entry name" value="KAsynt_C_assoc"/>
    <property type="match status" value="1"/>
</dbReference>
<dbReference type="InterPro" id="IPR016039">
    <property type="entry name" value="Thiolase-like"/>
</dbReference>
<dbReference type="Proteomes" id="UP001551695">
    <property type="component" value="Unassembled WGS sequence"/>
</dbReference>
<dbReference type="InterPro" id="IPR036736">
    <property type="entry name" value="ACP-like_sf"/>
</dbReference>
<dbReference type="Gene3D" id="3.30.70.3290">
    <property type="match status" value="1"/>
</dbReference>
<feature type="domain" description="Ketosynthase family 3 (KS3)" evidence="7">
    <location>
        <begin position="33"/>
        <end position="458"/>
    </location>
</feature>
<dbReference type="InterPro" id="IPR057326">
    <property type="entry name" value="KR_dom"/>
</dbReference>
<dbReference type="InterPro" id="IPR050091">
    <property type="entry name" value="PKS_NRPS_Biosynth_Enz"/>
</dbReference>
<dbReference type="InterPro" id="IPR029058">
    <property type="entry name" value="AB_hydrolase_fold"/>
</dbReference>
<dbReference type="Pfam" id="PF00975">
    <property type="entry name" value="Thioesterase"/>
    <property type="match status" value="1"/>
</dbReference>
<evidence type="ECO:0000259" key="7">
    <source>
        <dbReference type="PROSITE" id="PS52004"/>
    </source>
</evidence>
<dbReference type="InterPro" id="IPR016036">
    <property type="entry name" value="Malonyl_transacylase_ACP-bd"/>
</dbReference>
<feature type="domain" description="PKS/mFAS DH" evidence="8">
    <location>
        <begin position="941"/>
        <end position="1214"/>
    </location>
</feature>
<proteinExistence type="predicted"/>
<comment type="caution">
    <text evidence="9">The sequence shown here is derived from an EMBL/GenBank/DDBJ whole genome shotgun (WGS) entry which is preliminary data.</text>
</comment>
<dbReference type="InterPro" id="IPR016035">
    <property type="entry name" value="Acyl_Trfase/lysoPLipase"/>
</dbReference>
<dbReference type="InterPro" id="IPR001227">
    <property type="entry name" value="Ac_transferase_dom_sf"/>
</dbReference>
<evidence type="ECO:0000256" key="3">
    <source>
        <dbReference type="ARBA" id="ARBA00022679"/>
    </source>
</evidence>
<dbReference type="InterPro" id="IPR036291">
    <property type="entry name" value="NAD(P)-bd_dom_sf"/>
</dbReference>
<protein>
    <submittedName>
        <fullName evidence="9">Type I polyketide synthase</fullName>
    </submittedName>
</protein>
<dbReference type="PROSITE" id="PS52019">
    <property type="entry name" value="PKS_MFAS_DH"/>
    <property type="match status" value="1"/>
</dbReference>
<dbReference type="InterPro" id="IPR020807">
    <property type="entry name" value="PKS_DH"/>
</dbReference>
<dbReference type="InterPro" id="IPR014043">
    <property type="entry name" value="Acyl_transferase_dom"/>
</dbReference>
<dbReference type="Pfam" id="PF02801">
    <property type="entry name" value="Ketoacyl-synt_C"/>
    <property type="match status" value="1"/>
</dbReference>
<dbReference type="SMART" id="SM00824">
    <property type="entry name" value="PKS_TE"/>
    <property type="match status" value="1"/>
</dbReference>
<dbReference type="InterPro" id="IPR014031">
    <property type="entry name" value="Ketoacyl_synth_C"/>
</dbReference>
<dbReference type="Gene3D" id="3.40.50.1820">
    <property type="entry name" value="alpha/beta hydrolase"/>
    <property type="match status" value="1"/>
</dbReference>
<dbReference type="SUPFAM" id="SSF51735">
    <property type="entry name" value="NAD(P)-binding Rossmann-fold domains"/>
    <property type="match status" value="2"/>
</dbReference>
<keyword evidence="2" id="KW-0597">Phosphoprotein</keyword>
<dbReference type="SUPFAM" id="SSF53901">
    <property type="entry name" value="Thiolase-like"/>
    <property type="match status" value="1"/>
</dbReference>
<dbReference type="InterPro" id="IPR055123">
    <property type="entry name" value="SpnB-like_Rossmann"/>
</dbReference>
<dbReference type="Gene3D" id="3.40.50.720">
    <property type="entry name" value="NAD(P)-binding Rossmann-like Domain"/>
    <property type="match status" value="1"/>
</dbReference>
<dbReference type="Pfam" id="PF14765">
    <property type="entry name" value="PS-DH"/>
    <property type="match status" value="1"/>
</dbReference>
<evidence type="ECO:0000256" key="4">
    <source>
        <dbReference type="ARBA" id="ARBA00023315"/>
    </source>
</evidence>
<dbReference type="PANTHER" id="PTHR43775">
    <property type="entry name" value="FATTY ACID SYNTHASE"/>
    <property type="match status" value="1"/>
</dbReference>
<evidence type="ECO:0000313" key="10">
    <source>
        <dbReference type="Proteomes" id="UP001551695"/>
    </source>
</evidence>
<dbReference type="PANTHER" id="PTHR43775:SF51">
    <property type="entry name" value="INACTIVE PHENOLPHTHIOCEROL SYNTHESIS POLYKETIDE SYNTHASE TYPE I PKS1-RELATED"/>
    <property type="match status" value="1"/>
</dbReference>
<evidence type="ECO:0000256" key="2">
    <source>
        <dbReference type="ARBA" id="ARBA00022553"/>
    </source>
</evidence>
<dbReference type="CDD" id="cd00833">
    <property type="entry name" value="PKS"/>
    <property type="match status" value="1"/>
</dbReference>
<evidence type="ECO:0000259" key="6">
    <source>
        <dbReference type="PROSITE" id="PS50075"/>
    </source>
</evidence>
<dbReference type="SMART" id="SM00822">
    <property type="entry name" value="PKS_KR"/>
    <property type="match status" value="1"/>
</dbReference>
<dbReference type="Pfam" id="PF08659">
    <property type="entry name" value="KR"/>
    <property type="match status" value="1"/>
</dbReference>
<keyword evidence="3" id="KW-0808">Transferase</keyword>
<keyword evidence="4" id="KW-0012">Acyltransferase</keyword>
<dbReference type="Pfam" id="PF21089">
    <property type="entry name" value="PKS_DH_N"/>
    <property type="match status" value="1"/>
</dbReference>
<evidence type="ECO:0000259" key="8">
    <source>
        <dbReference type="PROSITE" id="PS52019"/>
    </source>
</evidence>
<dbReference type="PROSITE" id="PS52004">
    <property type="entry name" value="KS3_2"/>
    <property type="match status" value="1"/>
</dbReference>
<feature type="active site" description="Proton donor; for dehydratase activity" evidence="5">
    <location>
        <position position="1135"/>
    </location>
</feature>
<dbReference type="SUPFAM" id="SSF55048">
    <property type="entry name" value="Probable ACP-binding domain of malonyl-CoA ACP transacylase"/>
    <property type="match status" value="1"/>
</dbReference>
<dbReference type="Pfam" id="PF22953">
    <property type="entry name" value="SpnB_Rossmann"/>
    <property type="match status" value="1"/>
</dbReference>
<dbReference type="SMART" id="SM00825">
    <property type="entry name" value="PKS_KS"/>
    <property type="match status" value="1"/>
</dbReference>